<evidence type="ECO:0000313" key="1">
    <source>
        <dbReference type="EMBL" id="QNR70338.1"/>
    </source>
</evidence>
<protein>
    <submittedName>
        <fullName evidence="1">Uncharacterized protein</fullName>
    </submittedName>
</protein>
<dbReference type="AlphaFoldDB" id="A0A7H0YGY0"/>
<reference evidence="1 2" key="1">
    <citation type="submission" date="2020-09" db="EMBL/GenBank/DDBJ databases">
        <title>Characterization of Paenibacillus peoriae strain ZF390 with broad-spectrum antimicrobial activity as a potential biocontrol agent.</title>
        <authorList>
            <person name="Li L."/>
            <person name="Zhao Y."/>
            <person name="Li B."/>
            <person name="Xie X."/>
        </authorList>
    </citation>
    <scope>NUCLEOTIDE SEQUENCE [LARGE SCALE GENOMIC DNA]</scope>
    <source>
        <strain evidence="1 2">ZF390</strain>
    </source>
</reference>
<gene>
    <name evidence="1" type="ORF">IAQ67_16315</name>
</gene>
<name>A0A7H0YGY0_9BACL</name>
<sequence length="50" mass="6135">MIKVLVFNFERLSDLYKYLDMDDIDYGELQELRDKIDDLKQIVEDKMDVY</sequence>
<dbReference type="Proteomes" id="UP000516384">
    <property type="component" value="Chromosome"/>
</dbReference>
<accession>A0A7H0YGY0</accession>
<dbReference type="EMBL" id="CP061172">
    <property type="protein sequence ID" value="QNR70338.1"/>
    <property type="molecule type" value="Genomic_DNA"/>
</dbReference>
<proteinExistence type="predicted"/>
<organism evidence="1 2">
    <name type="scientific">Paenibacillus peoriae</name>
    <dbReference type="NCBI Taxonomy" id="59893"/>
    <lineage>
        <taxon>Bacteria</taxon>
        <taxon>Bacillati</taxon>
        <taxon>Bacillota</taxon>
        <taxon>Bacilli</taxon>
        <taxon>Bacillales</taxon>
        <taxon>Paenibacillaceae</taxon>
        <taxon>Paenibacillus</taxon>
    </lineage>
</organism>
<evidence type="ECO:0000313" key="2">
    <source>
        <dbReference type="Proteomes" id="UP000516384"/>
    </source>
</evidence>